<organism evidence="3 4">
    <name type="scientific">Amycolatopsis albispora</name>
    <dbReference type="NCBI Taxonomy" id="1804986"/>
    <lineage>
        <taxon>Bacteria</taxon>
        <taxon>Bacillati</taxon>
        <taxon>Actinomycetota</taxon>
        <taxon>Actinomycetes</taxon>
        <taxon>Pseudonocardiales</taxon>
        <taxon>Pseudonocardiaceae</taxon>
        <taxon>Amycolatopsis</taxon>
    </lineage>
</organism>
<dbReference type="Gene3D" id="2.60.40.290">
    <property type="match status" value="1"/>
</dbReference>
<sequence>MTKKRAGTALAAATALVAGLLTMVLGAPGASAHGALMKAGSRTFLCWQDGLTPQGNIVPVNPACSAAVNQSGANSLYNWFSVLRSDGAGRTRGFIPDGQLCSGGNPSFAGFNGTGNWPLTHLTSGANFNFSYNAWAAHPGWFYLYVTKNGWNPDAPLRWDDLEEQPFLTVDHPQVTGAVGSVEGQYKWSGALPSGKSGRHIIYSVWKRSDSAETFYGCSDVTFDGGNGEVTGVKDATGSPGGPGTPAGSCTAEYAVTSTWNGGHQAEVTVKNAGTAPLSGWRANWTLPTGQTINSVWNGTQTQSGDQVTVRNVDWNAALAAGGTTKFGLSVNSPGSAPAVPAITCQSP</sequence>
<protein>
    <submittedName>
        <fullName evidence="3">Chitin-binding protein</fullName>
    </submittedName>
</protein>
<dbReference type="InterPro" id="IPR008965">
    <property type="entry name" value="CBM2/CBM3_carb-bd_dom_sf"/>
</dbReference>
<dbReference type="InterPro" id="IPR012291">
    <property type="entry name" value="CBM2_carb-bd_dom_sf"/>
</dbReference>
<dbReference type="Gene3D" id="2.70.50.50">
    <property type="entry name" value="chitin-binding protein cbp21"/>
    <property type="match status" value="1"/>
</dbReference>
<proteinExistence type="predicted"/>
<dbReference type="RefSeq" id="WP_162788344.1">
    <property type="nucleotide sequence ID" value="NZ_CP015163.1"/>
</dbReference>
<dbReference type="GO" id="GO:0004553">
    <property type="term" value="F:hydrolase activity, hydrolyzing O-glycosyl compounds"/>
    <property type="evidence" value="ECO:0007669"/>
    <property type="project" value="InterPro"/>
</dbReference>
<dbReference type="Pfam" id="PF00553">
    <property type="entry name" value="CBM_2"/>
    <property type="match status" value="1"/>
</dbReference>
<evidence type="ECO:0000313" key="4">
    <source>
        <dbReference type="Proteomes" id="UP000250434"/>
    </source>
</evidence>
<dbReference type="KEGG" id="aab:A4R43_06435"/>
<dbReference type="PANTHER" id="PTHR34823">
    <property type="entry name" value="GLCNAC-BINDING PROTEIN A"/>
    <property type="match status" value="1"/>
</dbReference>
<dbReference type="SUPFAM" id="SSF81296">
    <property type="entry name" value="E set domains"/>
    <property type="match status" value="1"/>
</dbReference>
<dbReference type="InterPro" id="IPR051024">
    <property type="entry name" value="GlcNAc_Chitin_IntDeg"/>
</dbReference>
<gene>
    <name evidence="3" type="ORF">A4R43_06435</name>
</gene>
<dbReference type="Proteomes" id="UP000250434">
    <property type="component" value="Chromosome"/>
</dbReference>
<reference evidence="3 4" key="1">
    <citation type="submission" date="2016-04" db="EMBL/GenBank/DDBJ databases">
        <title>Complete genome sequence and analysis of deep-sea sediment isolate, Amycolatopsis sp. WP1.</title>
        <authorList>
            <person name="Wang H."/>
            <person name="Chen S."/>
            <person name="Wu Q."/>
        </authorList>
    </citation>
    <scope>NUCLEOTIDE SEQUENCE [LARGE SCALE GENOMIC DNA]</scope>
    <source>
        <strain evidence="3 4">WP1</strain>
    </source>
</reference>
<dbReference type="AlphaFoldDB" id="A0A344L2E2"/>
<dbReference type="PANTHER" id="PTHR34823:SF1">
    <property type="entry name" value="CHITIN-BINDING TYPE-4 DOMAIN-CONTAINING PROTEIN"/>
    <property type="match status" value="1"/>
</dbReference>
<dbReference type="EMBL" id="CP015163">
    <property type="protein sequence ID" value="AXB42216.1"/>
    <property type="molecule type" value="Genomic_DNA"/>
</dbReference>
<dbReference type="SUPFAM" id="SSF49384">
    <property type="entry name" value="Carbohydrate-binding domain"/>
    <property type="match status" value="1"/>
</dbReference>
<name>A0A344L2E2_9PSEU</name>
<evidence type="ECO:0000259" key="2">
    <source>
        <dbReference type="PROSITE" id="PS51173"/>
    </source>
</evidence>
<evidence type="ECO:0000313" key="3">
    <source>
        <dbReference type="EMBL" id="AXB42216.1"/>
    </source>
</evidence>
<keyword evidence="4" id="KW-1185">Reference proteome</keyword>
<dbReference type="GO" id="GO:0005975">
    <property type="term" value="P:carbohydrate metabolic process"/>
    <property type="evidence" value="ECO:0007669"/>
    <property type="project" value="InterPro"/>
</dbReference>
<dbReference type="InterPro" id="IPR014756">
    <property type="entry name" value="Ig_E-set"/>
</dbReference>
<dbReference type="InterPro" id="IPR001919">
    <property type="entry name" value="CBD2"/>
</dbReference>
<dbReference type="Pfam" id="PF03067">
    <property type="entry name" value="LPMO_10"/>
    <property type="match status" value="1"/>
</dbReference>
<keyword evidence="1" id="KW-0732">Signal</keyword>
<dbReference type="GO" id="GO:0030247">
    <property type="term" value="F:polysaccharide binding"/>
    <property type="evidence" value="ECO:0007669"/>
    <property type="project" value="UniProtKB-UniRule"/>
</dbReference>
<dbReference type="PROSITE" id="PS51173">
    <property type="entry name" value="CBM2"/>
    <property type="match status" value="1"/>
</dbReference>
<accession>A0A344L2E2</accession>
<evidence type="ECO:0000256" key="1">
    <source>
        <dbReference type="ARBA" id="ARBA00022729"/>
    </source>
</evidence>
<dbReference type="InterPro" id="IPR004302">
    <property type="entry name" value="Cellulose/chitin-bd_N"/>
</dbReference>
<feature type="domain" description="CBM2" evidence="2">
    <location>
        <begin position="243"/>
        <end position="348"/>
    </location>
</feature>
<dbReference type="SMART" id="SM00637">
    <property type="entry name" value="CBD_II"/>
    <property type="match status" value="1"/>
</dbReference>
<dbReference type="CDD" id="cd21177">
    <property type="entry name" value="LPMO_AA10"/>
    <property type="match status" value="1"/>
</dbReference>